<accession>A0A8H3Z1V7</accession>
<dbReference type="EMBL" id="WNWR01000463">
    <property type="protein sequence ID" value="KAE9977697.1"/>
    <property type="molecule type" value="Genomic_DNA"/>
</dbReference>
<protein>
    <submittedName>
        <fullName evidence="1">Uncharacterized protein</fullName>
    </submittedName>
</protein>
<name>A0A8H3Z1V7_VENIN</name>
<dbReference type="Proteomes" id="UP000490939">
    <property type="component" value="Unassembled WGS sequence"/>
</dbReference>
<proteinExistence type="predicted"/>
<comment type="caution">
    <text evidence="1">The sequence shown here is derived from an EMBL/GenBank/DDBJ whole genome shotgun (WGS) entry which is preliminary data.</text>
</comment>
<keyword evidence="2" id="KW-1185">Reference proteome</keyword>
<reference evidence="1 2" key="1">
    <citation type="submission" date="2019-07" db="EMBL/GenBank/DDBJ databases">
        <title>Venturia inaequalis Genome Resource.</title>
        <authorList>
            <person name="Lichtner F.J."/>
        </authorList>
    </citation>
    <scope>NUCLEOTIDE SEQUENCE [LARGE SCALE GENOMIC DNA]</scope>
    <source>
        <strain evidence="1 2">DMI_063113</strain>
    </source>
</reference>
<dbReference type="AlphaFoldDB" id="A0A8H3Z1V7"/>
<gene>
    <name evidence="1" type="ORF">EG327_007654</name>
</gene>
<evidence type="ECO:0000313" key="1">
    <source>
        <dbReference type="EMBL" id="KAE9977697.1"/>
    </source>
</evidence>
<organism evidence="1 2">
    <name type="scientific">Venturia inaequalis</name>
    <name type="common">Apple scab fungus</name>
    <dbReference type="NCBI Taxonomy" id="5025"/>
    <lineage>
        <taxon>Eukaryota</taxon>
        <taxon>Fungi</taxon>
        <taxon>Dikarya</taxon>
        <taxon>Ascomycota</taxon>
        <taxon>Pezizomycotina</taxon>
        <taxon>Dothideomycetes</taxon>
        <taxon>Pleosporomycetidae</taxon>
        <taxon>Venturiales</taxon>
        <taxon>Venturiaceae</taxon>
        <taxon>Venturia</taxon>
    </lineage>
</organism>
<evidence type="ECO:0000313" key="2">
    <source>
        <dbReference type="Proteomes" id="UP000490939"/>
    </source>
</evidence>
<sequence length="237" mass="24410">MSSIVTAIPSGVVKEWCIRGPILFGPVNPVFGECANSTRGTYPSDFETICCDGSIVDTTKDLFKAGRGQTINLENLICCRIQGAQQGGLMPLYAGSVTACTAGTPTPLASLAATNTKNAQSFLVTYTSASYGSSTTGDFIPTQSPNCLWAYTASGMAMTNVTVAAPEITTLSGSTSVLGGIGWQTSGTTSRTSRATSSFAAVSQSSTSTSAESISNFKKLSYSVLVLSSAVIIGQIL</sequence>